<accession>A0A0W0YU26</accession>
<feature type="chain" id="PRO_5006917946" evidence="1">
    <location>
        <begin position="26"/>
        <end position="122"/>
    </location>
</feature>
<dbReference type="OrthoDB" id="5641564at2"/>
<dbReference type="AlphaFoldDB" id="A0A0W0YU26"/>
<keyword evidence="3" id="KW-1185">Reference proteome</keyword>
<gene>
    <name evidence="2" type="ORF">Lsha_1788</name>
</gene>
<evidence type="ECO:0000313" key="3">
    <source>
        <dbReference type="Proteomes" id="UP000054600"/>
    </source>
</evidence>
<protein>
    <submittedName>
        <fullName evidence="2">Uncharacterized protein</fullName>
    </submittedName>
</protein>
<keyword evidence="1" id="KW-0732">Signal</keyword>
<sequence length="122" mass="13273">MMFSSKKKALITATLLMSTNSVVNAVGLEFVFFPSIPTRIENPLYRTMDAKCTIETQDAQNELVGVMKIKTASINNVHLNPGENVSILVKNGDIMHIIADFGSRIEMTNNGEGVVRAVCSIG</sequence>
<name>A0A0W0YU26_9GAMM</name>
<proteinExistence type="predicted"/>
<dbReference type="EMBL" id="LNYW01000046">
    <property type="protein sequence ID" value="KTD60038.1"/>
    <property type="molecule type" value="Genomic_DNA"/>
</dbReference>
<organism evidence="2 3">
    <name type="scientific">Legionella shakespearei DSM 23087</name>
    <dbReference type="NCBI Taxonomy" id="1122169"/>
    <lineage>
        <taxon>Bacteria</taxon>
        <taxon>Pseudomonadati</taxon>
        <taxon>Pseudomonadota</taxon>
        <taxon>Gammaproteobacteria</taxon>
        <taxon>Legionellales</taxon>
        <taxon>Legionellaceae</taxon>
        <taxon>Legionella</taxon>
    </lineage>
</organism>
<evidence type="ECO:0000313" key="2">
    <source>
        <dbReference type="EMBL" id="KTD60038.1"/>
    </source>
</evidence>
<comment type="caution">
    <text evidence="2">The sequence shown here is derived from an EMBL/GenBank/DDBJ whole genome shotgun (WGS) entry which is preliminary data.</text>
</comment>
<dbReference type="STRING" id="1122169.Lsha_1788"/>
<dbReference type="PATRIC" id="fig|1122169.6.peg.2052"/>
<evidence type="ECO:0000256" key="1">
    <source>
        <dbReference type="SAM" id="SignalP"/>
    </source>
</evidence>
<dbReference type="RefSeq" id="WP_018576049.1">
    <property type="nucleotide sequence ID" value="NZ_KB892382.1"/>
</dbReference>
<dbReference type="Proteomes" id="UP000054600">
    <property type="component" value="Unassembled WGS sequence"/>
</dbReference>
<feature type="signal peptide" evidence="1">
    <location>
        <begin position="1"/>
        <end position="25"/>
    </location>
</feature>
<reference evidence="2 3" key="1">
    <citation type="submission" date="2015-11" db="EMBL/GenBank/DDBJ databases">
        <title>Genomic analysis of 38 Legionella species identifies large and diverse effector repertoires.</title>
        <authorList>
            <person name="Burstein D."/>
            <person name="Amaro F."/>
            <person name="Zusman T."/>
            <person name="Lifshitz Z."/>
            <person name="Cohen O."/>
            <person name="Gilbert J.A."/>
            <person name="Pupko T."/>
            <person name="Shuman H.A."/>
            <person name="Segal G."/>
        </authorList>
    </citation>
    <scope>NUCLEOTIDE SEQUENCE [LARGE SCALE GENOMIC DNA]</scope>
    <source>
        <strain evidence="2 3">ATCC 49655</strain>
    </source>
</reference>